<proteinExistence type="predicted"/>
<dbReference type="Pfam" id="PF08276">
    <property type="entry name" value="PAN_2"/>
    <property type="match status" value="1"/>
</dbReference>
<evidence type="ECO:0000313" key="9">
    <source>
        <dbReference type="Proteomes" id="UP000813462"/>
    </source>
</evidence>
<evidence type="ECO:0008006" key="10">
    <source>
        <dbReference type="Google" id="ProtNLM"/>
    </source>
</evidence>
<dbReference type="Gene3D" id="2.90.10.10">
    <property type="entry name" value="Bulb-type lectin domain"/>
    <property type="match status" value="2"/>
</dbReference>
<evidence type="ECO:0000256" key="4">
    <source>
        <dbReference type="SAM" id="Phobius"/>
    </source>
</evidence>
<dbReference type="SMART" id="SM00108">
    <property type="entry name" value="B_lectin"/>
    <property type="match status" value="2"/>
</dbReference>
<keyword evidence="1 5" id="KW-0732">Signal</keyword>
<dbReference type="SUPFAM" id="SSF51110">
    <property type="entry name" value="alpha-D-mannose-specific plant lectins"/>
    <property type="match status" value="2"/>
</dbReference>
<feature type="chain" id="PRO_5036802142" description="G-type lectin S-receptor-like serine/threonine-protein kinase At4g27290" evidence="5">
    <location>
        <begin position="24"/>
        <end position="748"/>
    </location>
</feature>
<dbReference type="PROSITE" id="PS50927">
    <property type="entry name" value="BULB_LECTIN"/>
    <property type="match status" value="2"/>
</dbReference>
<dbReference type="SMART" id="SM00473">
    <property type="entry name" value="PAN_AP"/>
    <property type="match status" value="1"/>
</dbReference>
<dbReference type="GO" id="GO:0048544">
    <property type="term" value="P:recognition of pollen"/>
    <property type="evidence" value="ECO:0007669"/>
    <property type="project" value="InterPro"/>
</dbReference>
<dbReference type="AlphaFoldDB" id="A0A978W3N1"/>
<protein>
    <recommendedName>
        <fullName evidence="10">G-type lectin S-receptor-like serine/threonine-protein kinase At4g27290</fullName>
    </recommendedName>
</protein>
<feature type="domain" description="Bulb-type lectin" evidence="6">
    <location>
        <begin position="388"/>
        <end position="508"/>
    </location>
</feature>
<dbReference type="InterPro" id="IPR036426">
    <property type="entry name" value="Bulb-type_lectin_dom_sf"/>
</dbReference>
<dbReference type="Pfam" id="PF01453">
    <property type="entry name" value="B_lectin"/>
    <property type="match status" value="2"/>
</dbReference>
<evidence type="ECO:0000256" key="3">
    <source>
        <dbReference type="ARBA" id="ARBA00023180"/>
    </source>
</evidence>
<evidence type="ECO:0000256" key="5">
    <source>
        <dbReference type="SAM" id="SignalP"/>
    </source>
</evidence>
<feature type="domain" description="Bulb-type lectin" evidence="6">
    <location>
        <begin position="24"/>
        <end position="145"/>
    </location>
</feature>
<evidence type="ECO:0000259" key="6">
    <source>
        <dbReference type="PROSITE" id="PS50927"/>
    </source>
</evidence>
<gene>
    <name evidence="8" type="ORF">FEM48_Zijuj01G0214200</name>
</gene>
<dbReference type="CDD" id="cd00028">
    <property type="entry name" value="B_lectin"/>
    <property type="match status" value="2"/>
</dbReference>
<comment type="caution">
    <text evidence="8">The sequence shown here is derived from an EMBL/GenBank/DDBJ whole genome shotgun (WGS) entry which is preliminary data.</text>
</comment>
<dbReference type="CDD" id="cd01098">
    <property type="entry name" value="PAN_AP_plant"/>
    <property type="match status" value="1"/>
</dbReference>
<evidence type="ECO:0000256" key="1">
    <source>
        <dbReference type="ARBA" id="ARBA00022729"/>
    </source>
</evidence>
<dbReference type="Pfam" id="PF00954">
    <property type="entry name" value="S_locus_glycop"/>
    <property type="match status" value="2"/>
</dbReference>
<sequence length="748" mass="82845">MDNICFVFVGIHLLFSFIKFSTAVDAITQTQFVSDGRSLTSKDGSFELGFFSPANSSSRFLGIWNRKIPLRTVSWVANVHKPINDSSGILMINSTGNAVILSQNTTVVWSTSSSKQAVNPILQLLDSGNLVLRDGEDGNSGTFLWQSFDYTSDTLGLSARWVSVSASEDICDNYGLCGPYGVCTISDPIACKCLKGFKPISPETWEQGEYRQGCERNETLKCQNNNGFIKYVGLKLPDTKNGWVSQGMDMKECKAKCSSNCSCIAFASSDAKGDSACSLWFSDLIDIRRLLNGGGQDLYVRMPASELGFFLLKILSPALETNNGVKVKIAAIIIAVVSIVCGLLLSAYYIQRNRKMSKGQTNEGQEEDLELPCTIFLLIFFTEISWAADTISGTQSITGNSTLVSKDGNFEMGFFSPGGSTNWYVGIWYKDIPAKAVVWVANRQNPINDSSGTLMINSTGHLVLSQKSGVVWSANPARPIQTPILQLLDSGNLVVRDDKDENSENYVWQSFDYPCDTLLPGMKLGWDLKTGLQRRLVSWKSSDDPSPGDLTWEIDINNYPESVMFRGSEKYYRGGPWNGLRFSGAPELKPNPLFKFEFVFNEDEVYYTYNLLNNSEKSRIVVNQTNSYARDRYAWNSVTQSWDVFATVPRDKCDKYALCGAYGNCIIGESPVCQCLEGFKPKGNLMDRSQGCIRNKPFNCQDKDSSGFKNEAYCVDSCASFASHCCGMWGVLGCSLHPQKKNVLKVIL</sequence>
<feature type="signal peptide" evidence="5">
    <location>
        <begin position="1"/>
        <end position="23"/>
    </location>
</feature>
<dbReference type="PROSITE" id="PS50948">
    <property type="entry name" value="PAN"/>
    <property type="match status" value="1"/>
</dbReference>
<evidence type="ECO:0000256" key="2">
    <source>
        <dbReference type="ARBA" id="ARBA00023157"/>
    </source>
</evidence>
<dbReference type="InterPro" id="IPR003609">
    <property type="entry name" value="Pan_app"/>
</dbReference>
<keyword evidence="3" id="KW-0325">Glycoprotein</keyword>
<dbReference type="FunFam" id="2.90.10.10:FF:000001">
    <property type="entry name" value="G-type lectin S-receptor-like serine/threonine-protein kinase"/>
    <property type="match status" value="2"/>
</dbReference>
<feature type="domain" description="Apple" evidence="7">
    <location>
        <begin position="222"/>
        <end position="303"/>
    </location>
</feature>
<evidence type="ECO:0000259" key="7">
    <source>
        <dbReference type="PROSITE" id="PS50948"/>
    </source>
</evidence>
<feature type="transmembrane region" description="Helical" evidence="4">
    <location>
        <begin position="329"/>
        <end position="350"/>
    </location>
</feature>
<keyword evidence="4" id="KW-0812">Transmembrane</keyword>
<evidence type="ECO:0000313" key="8">
    <source>
        <dbReference type="EMBL" id="KAH7546565.1"/>
    </source>
</evidence>
<name>A0A978W3N1_ZIZJJ</name>
<dbReference type="InterPro" id="IPR000858">
    <property type="entry name" value="S_locus_glycoprot_dom"/>
</dbReference>
<dbReference type="Proteomes" id="UP000813462">
    <property type="component" value="Unassembled WGS sequence"/>
</dbReference>
<dbReference type="EMBL" id="JAEACU010000001">
    <property type="protein sequence ID" value="KAH7546565.1"/>
    <property type="molecule type" value="Genomic_DNA"/>
</dbReference>
<keyword evidence="4" id="KW-0472">Membrane</keyword>
<dbReference type="InterPro" id="IPR001480">
    <property type="entry name" value="Bulb-type_lectin_dom"/>
</dbReference>
<keyword evidence="2" id="KW-1015">Disulfide bond</keyword>
<reference evidence="8" key="1">
    <citation type="journal article" date="2021" name="Front. Plant Sci.">
        <title>Chromosome-Scale Genome Assembly for Chinese Sour Jujube and Insights Into Its Genome Evolution and Domestication Signature.</title>
        <authorList>
            <person name="Shen L.-Y."/>
            <person name="Luo H."/>
            <person name="Wang X.-L."/>
            <person name="Wang X.-M."/>
            <person name="Qiu X.-J."/>
            <person name="Liu H."/>
            <person name="Zhou S.-S."/>
            <person name="Jia K.-H."/>
            <person name="Nie S."/>
            <person name="Bao Y.-T."/>
            <person name="Zhang R.-G."/>
            <person name="Yun Q.-Z."/>
            <person name="Chai Y.-H."/>
            <person name="Lu J.-Y."/>
            <person name="Li Y."/>
            <person name="Zhao S.-W."/>
            <person name="Mao J.-F."/>
            <person name="Jia S.-G."/>
            <person name="Mao Y.-M."/>
        </authorList>
    </citation>
    <scope>NUCLEOTIDE SEQUENCE</scope>
    <source>
        <strain evidence="8">AT0</strain>
        <tissue evidence="8">Leaf</tissue>
    </source>
</reference>
<keyword evidence="4" id="KW-1133">Transmembrane helix</keyword>
<accession>A0A978W3N1</accession>
<dbReference type="PANTHER" id="PTHR32444:SF234">
    <property type="entry name" value="RECEPTOR-LIKE SERINE_THREONINE-PROTEIN KINASE"/>
    <property type="match status" value="1"/>
</dbReference>
<dbReference type="PANTHER" id="PTHR32444">
    <property type="entry name" value="BULB-TYPE LECTIN DOMAIN-CONTAINING PROTEIN"/>
    <property type="match status" value="1"/>
</dbReference>
<organism evidence="8 9">
    <name type="scientific">Ziziphus jujuba var. spinosa</name>
    <dbReference type="NCBI Taxonomy" id="714518"/>
    <lineage>
        <taxon>Eukaryota</taxon>
        <taxon>Viridiplantae</taxon>
        <taxon>Streptophyta</taxon>
        <taxon>Embryophyta</taxon>
        <taxon>Tracheophyta</taxon>
        <taxon>Spermatophyta</taxon>
        <taxon>Magnoliopsida</taxon>
        <taxon>eudicotyledons</taxon>
        <taxon>Gunneridae</taxon>
        <taxon>Pentapetalae</taxon>
        <taxon>rosids</taxon>
        <taxon>fabids</taxon>
        <taxon>Rosales</taxon>
        <taxon>Rhamnaceae</taxon>
        <taxon>Paliureae</taxon>
        <taxon>Ziziphus</taxon>
    </lineage>
</organism>